<protein>
    <submittedName>
        <fullName evidence="1">Uncharacterized protein</fullName>
    </submittedName>
</protein>
<evidence type="ECO:0000313" key="1">
    <source>
        <dbReference type="EMBL" id="PWE13032.1"/>
    </source>
</evidence>
<proteinExistence type="predicted"/>
<reference evidence="1 2" key="2">
    <citation type="submission" date="2018-05" db="EMBL/GenBank/DDBJ databases">
        <authorList>
            <person name="Lanie J.A."/>
            <person name="Ng W.-L."/>
            <person name="Kazmierczak K.M."/>
            <person name="Andrzejewski T.M."/>
            <person name="Davidsen T.M."/>
            <person name="Wayne K.J."/>
            <person name="Tettelin H."/>
            <person name="Glass J.I."/>
            <person name="Rusch D."/>
            <person name="Podicherti R."/>
            <person name="Tsui H.-C.T."/>
            <person name="Winkler M.E."/>
        </authorList>
    </citation>
    <scope>NUCLEOTIDE SEQUENCE [LARGE SCALE GENOMIC DNA]</scope>
    <source>
        <strain evidence="1 2">YBY</strain>
    </source>
</reference>
<reference evidence="1 2" key="1">
    <citation type="submission" date="2018-05" db="EMBL/GenBank/DDBJ databases">
        <title>Genome Sequence of an Efficient Indole-Degrading Bacterium, Alcaligenes sp.YBY.</title>
        <authorList>
            <person name="Yang B."/>
        </authorList>
    </citation>
    <scope>NUCLEOTIDE SEQUENCE [LARGE SCALE GENOMIC DNA]</scope>
    <source>
        <strain evidence="1 2">YBY</strain>
    </source>
</reference>
<comment type="caution">
    <text evidence="1">The sequence shown here is derived from an EMBL/GenBank/DDBJ whole genome shotgun (WGS) entry which is preliminary data.</text>
</comment>
<dbReference type="EMBL" id="QEXO01000004">
    <property type="protein sequence ID" value="PWE13032.1"/>
    <property type="molecule type" value="Genomic_DNA"/>
</dbReference>
<accession>A0A2U2BGB2</accession>
<sequence>MTDDLTHRLRCKYPMGPIQANGEPEFGWRDFSGPAEGVVLPTAIMLEAAGRIDQQQRTLANIEAFVACDASAISYLSLGEYRTALLRMLRQAPAEKEPGA</sequence>
<dbReference type="AlphaFoldDB" id="A0A2U2BGB2"/>
<evidence type="ECO:0000313" key="2">
    <source>
        <dbReference type="Proteomes" id="UP000245216"/>
    </source>
</evidence>
<gene>
    <name evidence="1" type="ORF">DF183_14445</name>
</gene>
<dbReference type="RefSeq" id="WP_109089407.1">
    <property type="nucleotide sequence ID" value="NZ_QEXO01000004.1"/>
</dbReference>
<organism evidence="1 2">
    <name type="scientific">Alcaligenes faecalis</name>
    <dbReference type="NCBI Taxonomy" id="511"/>
    <lineage>
        <taxon>Bacteria</taxon>
        <taxon>Pseudomonadati</taxon>
        <taxon>Pseudomonadota</taxon>
        <taxon>Betaproteobacteria</taxon>
        <taxon>Burkholderiales</taxon>
        <taxon>Alcaligenaceae</taxon>
        <taxon>Alcaligenes</taxon>
    </lineage>
</organism>
<name>A0A2U2BGB2_ALCFA</name>
<dbReference type="Proteomes" id="UP000245216">
    <property type="component" value="Unassembled WGS sequence"/>
</dbReference>